<dbReference type="GO" id="GO:0005829">
    <property type="term" value="C:cytosol"/>
    <property type="evidence" value="ECO:0007669"/>
    <property type="project" value="TreeGrafter"/>
</dbReference>
<dbReference type="InterPro" id="IPR012340">
    <property type="entry name" value="NA-bd_OB-fold"/>
</dbReference>
<gene>
    <name evidence="1" type="ORF">KFK09_020948</name>
</gene>
<dbReference type="Gene3D" id="2.40.50.140">
    <property type="entry name" value="Nucleic acid-binding proteins"/>
    <property type="match status" value="1"/>
</dbReference>
<dbReference type="GO" id="GO:0006281">
    <property type="term" value="P:DNA repair"/>
    <property type="evidence" value="ECO:0007669"/>
    <property type="project" value="TreeGrafter"/>
</dbReference>
<keyword evidence="2" id="KW-1185">Reference proteome</keyword>
<reference evidence="1" key="1">
    <citation type="journal article" date="2022" name="Front. Genet.">
        <title>Chromosome-Scale Assembly of the Dendrobium nobile Genome Provides Insights Into the Molecular Mechanism of the Biosynthesis of the Medicinal Active Ingredient of Dendrobium.</title>
        <authorList>
            <person name="Xu Q."/>
            <person name="Niu S.-C."/>
            <person name="Li K.-L."/>
            <person name="Zheng P.-J."/>
            <person name="Zhang X.-J."/>
            <person name="Jia Y."/>
            <person name="Liu Y."/>
            <person name="Niu Y.-X."/>
            <person name="Yu L.-H."/>
            <person name="Chen D.-F."/>
            <person name="Zhang G.-Q."/>
        </authorList>
    </citation>
    <scope>NUCLEOTIDE SEQUENCE</scope>
    <source>
        <tissue evidence="1">Leaf</tissue>
    </source>
</reference>
<evidence type="ECO:0000313" key="2">
    <source>
        <dbReference type="Proteomes" id="UP000829196"/>
    </source>
</evidence>
<dbReference type="GO" id="GO:2000042">
    <property type="term" value="P:negative regulation of double-strand break repair via homologous recombination"/>
    <property type="evidence" value="ECO:0007669"/>
    <property type="project" value="TreeGrafter"/>
</dbReference>
<dbReference type="FunFam" id="2.40.50.140:FF:000345">
    <property type="entry name" value="RecQ-mediated genome instability-like protein"/>
    <property type="match status" value="1"/>
</dbReference>
<dbReference type="Proteomes" id="UP000829196">
    <property type="component" value="Unassembled WGS sequence"/>
</dbReference>
<evidence type="ECO:0008006" key="3">
    <source>
        <dbReference type="Google" id="ProtNLM"/>
    </source>
</evidence>
<dbReference type="AlphaFoldDB" id="A0A8T3ANW8"/>
<evidence type="ECO:0000313" key="1">
    <source>
        <dbReference type="EMBL" id="KAI0497714.1"/>
    </source>
</evidence>
<accession>A0A8T3ANW8</accession>
<organism evidence="1 2">
    <name type="scientific">Dendrobium nobile</name>
    <name type="common">Orchid</name>
    <dbReference type="NCBI Taxonomy" id="94219"/>
    <lineage>
        <taxon>Eukaryota</taxon>
        <taxon>Viridiplantae</taxon>
        <taxon>Streptophyta</taxon>
        <taxon>Embryophyta</taxon>
        <taxon>Tracheophyta</taxon>
        <taxon>Spermatophyta</taxon>
        <taxon>Magnoliopsida</taxon>
        <taxon>Liliopsida</taxon>
        <taxon>Asparagales</taxon>
        <taxon>Orchidaceae</taxon>
        <taxon>Epidendroideae</taxon>
        <taxon>Malaxideae</taxon>
        <taxon>Dendrobiinae</taxon>
        <taxon>Dendrobium</taxon>
    </lineage>
</organism>
<dbReference type="InterPro" id="IPR032245">
    <property type="entry name" value="RMI2"/>
</dbReference>
<protein>
    <recommendedName>
        <fullName evidence="3">RecQ-mediated genome instability protein 2</fullName>
    </recommendedName>
</protein>
<dbReference type="EMBL" id="JAGYWB010000015">
    <property type="protein sequence ID" value="KAI0497714.1"/>
    <property type="molecule type" value="Genomic_DNA"/>
</dbReference>
<proteinExistence type="predicted"/>
<dbReference type="Pfam" id="PF16100">
    <property type="entry name" value="RMI2"/>
    <property type="match status" value="1"/>
</dbReference>
<dbReference type="SMR" id="A0A8T3ANW8"/>
<dbReference type="GO" id="GO:0016607">
    <property type="term" value="C:nuclear speck"/>
    <property type="evidence" value="ECO:0007669"/>
    <property type="project" value="TreeGrafter"/>
</dbReference>
<dbReference type="OrthoDB" id="59690at2759"/>
<comment type="caution">
    <text evidence="1">The sequence shown here is derived from an EMBL/GenBank/DDBJ whole genome shotgun (WGS) entry which is preliminary data.</text>
</comment>
<name>A0A8T3ANW8_DENNO</name>
<dbReference type="GO" id="GO:0043007">
    <property type="term" value="P:maintenance of rDNA"/>
    <property type="evidence" value="ECO:0007669"/>
    <property type="project" value="TreeGrafter"/>
</dbReference>
<dbReference type="PANTHER" id="PTHR33962:SF1">
    <property type="entry name" value="RECQ-MEDIATED GENOME INSTABILITY PROTEIN 2"/>
    <property type="match status" value="1"/>
</dbReference>
<dbReference type="PANTHER" id="PTHR33962">
    <property type="entry name" value="RECQ-MEDIATED GENOME INSTABILITY PROTEIN 2 RMI2"/>
    <property type="match status" value="1"/>
</dbReference>
<dbReference type="GO" id="GO:0033045">
    <property type="term" value="P:regulation of sister chromatid segregation"/>
    <property type="evidence" value="ECO:0007669"/>
    <property type="project" value="TreeGrafter"/>
</dbReference>
<sequence>MDYSLAALKLFCCQLKDARQISSSPPSMTLHGIRFQRAWCQGVVVSGPDEGIFLLDDGSGVVELSLQAEFLTLGWKSGMYIMVVGLYVAGDPPQIKVHKIVDLSAYPDRESLWHMEVIEAYNLFYSTEAEC</sequence>